<evidence type="ECO:0000313" key="1">
    <source>
        <dbReference type="EMBL" id="MBA2224806.1"/>
    </source>
</evidence>
<keyword evidence="2" id="KW-1185">Reference proteome</keyword>
<reference evidence="1 2" key="1">
    <citation type="submission" date="2020-07" db="EMBL/GenBank/DDBJ databases">
        <title>Thermogemmata thermophila gen. nov., sp. nov., a novel moderate thermophilic planctomycete from a Kamchatka hot spring.</title>
        <authorList>
            <person name="Elcheninov A.G."/>
            <person name="Podosokorskaya O.A."/>
            <person name="Kovaleva O.L."/>
            <person name="Novikov A."/>
            <person name="Bonch-Osmolovskaya E.A."/>
            <person name="Toshchakov S.V."/>
            <person name="Kublanov I.V."/>
        </authorList>
    </citation>
    <scope>NUCLEOTIDE SEQUENCE [LARGE SCALE GENOMIC DNA]</scope>
    <source>
        <strain evidence="1 2">2918</strain>
    </source>
</reference>
<organism evidence="1 2">
    <name type="scientific">Thermogemmata fonticola</name>
    <dbReference type="NCBI Taxonomy" id="2755323"/>
    <lineage>
        <taxon>Bacteria</taxon>
        <taxon>Pseudomonadati</taxon>
        <taxon>Planctomycetota</taxon>
        <taxon>Planctomycetia</taxon>
        <taxon>Gemmatales</taxon>
        <taxon>Gemmataceae</taxon>
        <taxon>Thermogemmata</taxon>
    </lineage>
</organism>
<protein>
    <recommendedName>
        <fullName evidence="3">DUF3352 domain-containing protein</fullName>
    </recommendedName>
</protein>
<gene>
    <name evidence="1" type="ORF">H0921_01365</name>
</gene>
<dbReference type="EMBL" id="JACEFB010000001">
    <property type="protein sequence ID" value="MBA2224806.1"/>
    <property type="molecule type" value="Genomic_DNA"/>
</dbReference>
<dbReference type="Proteomes" id="UP000542342">
    <property type="component" value="Unassembled WGS sequence"/>
</dbReference>
<accession>A0A7V8VBE4</accession>
<comment type="caution">
    <text evidence="1">The sequence shown here is derived from an EMBL/GenBank/DDBJ whole genome shotgun (WGS) entry which is preliminary data.</text>
</comment>
<sequence length="616" mass="69432">MDETTRARAAARPGGWIWGTVLVLLGMAGSALAGPPAAAAGGQDFPYPADALLVVSLKGIKAIEDHIQELATAAFPKQAAQWRDRLRKDLAADLLKDRDTSALRPDARLYLVIHDLGEEFSNPEWSLLLPVQSYKEFCTSFLTLTEQRTRTREAPGVEAIRTAALMEEETTVYLVDLGEYVAICSELKQARDYRGQYTRGSTRALGPTLTETYLRADVAVYVNVESLVQRYANELRAMKALFDFVLQQAEQEIPGLDRAQKEMLKKVIPALFQAIDDSRAVVLGLEWGAKGIQGNLHIRFGENTASSRVLVREKGLTPSEWAHLPAGMQWYFAQSAQGQIGKFLVQTRQDFRAADNDPQGQRLVQLHLNDLQSSDLQVLREAVNWPGYSISVARYRDPEKALRAYVKLHKVLGAGGYAHGGRLRNAPGVREGAEQHRRFTFTEIRLHFDWDEMLGEFPEAQRDAARDVLKRILPERINSWVGLVETNQHKELVELWASNWDEARKLLDRYLDGKESLVSRPEFAVLRDRLADSSSMNIFDLNAITPVVLDFLELFRLEQDLLPLPRKPKRMDTNTPAFALLNYRCQEEVFTLQLYCTPEAVAILAQFVESLLKNAD</sequence>
<proteinExistence type="predicted"/>
<dbReference type="RefSeq" id="WP_194536224.1">
    <property type="nucleotide sequence ID" value="NZ_JACEFB010000001.1"/>
</dbReference>
<evidence type="ECO:0000313" key="2">
    <source>
        <dbReference type="Proteomes" id="UP000542342"/>
    </source>
</evidence>
<dbReference type="AlphaFoldDB" id="A0A7V8VBE4"/>
<name>A0A7V8VBE4_9BACT</name>
<evidence type="ECO:0008006" key="3">
    <source>
        <dbReference type="Google" id="ProtNLM"/>
    </source>
</evidence>